<dbReference type="GO" id="GO:0003723">
    <property type="term" value="F:RNA binding"/>
    <property type="evidence" value="ECO:0007669"/>
    <property type="project" value="InterPro"/>
</dbReference>
<proteinExistence type="predicted"/>
<name>A0A453A813_AEGTS</name>
<reference evidence="3" key="3">
    <citation type="journal article" date="2017" name="Nature">
        <title>Genome sequence of the progenitor of the wheat D genome Aegilops tauschii.</title>
        <authorList>
            <person name="Luo M.C."/>
            <person name="Gu Y.Q."/>
            <person name="Puiu D."/>
            <person name="Wang H."/>
            <person name="Twardziok S.O."/>
            <person name="Deal K.R."/>
            <person name="Huo N."/>
            <person name="Zhu T."/>
            <person name="Wang L."/>
            <person name="Wang Y."/>
            <person name="McGuire P.E."/>
            <person name="Liu S."/>
            <person name="Long H."/>
            <person name="Ramasamy R.K."/>
            <person name="Rodriguez J.C."/>
            <person name="Van S.L."/>
            <person name="Yuan L."/>
            <person name="Wang Z."/>
            <person name="Xia Z."/>
            <person name="Xiao L."/>
            <person name="Anderson O.D."/>
            <person name="Ouyang S."/>
            <person name="Liang Y."/>
            <person name="Zimin A.V."/>
            <person name="Pertea G."/>
            <person name="Qi P."/>
            <person name="Bennetzen J.L."/>
            <person name="Dai X."/>
            <person name="Dawson M.W."/>
            <person name="Muller H.G."/>
            <person name="Kugler K."/>
            <person name="Rivarola-Duarte L."/>
            <person name="Spannagl M."/>
            <person name="Mayer K.F.X."/>
            <person name="Lu F.H."/>
            <person name="Bevan M.W."/>
            <person name="Leroy P."/>
            <person name="Li P."/>
            <person name="You F.M."/>
            <person name="Sun Q."/>
            <person name="Liu Z."/>
            <person name="Lyons E."/>
            <person name="Wicker T."/>
            <person name="Salzberg S.L."/>
            <person name="Devos K.M."/>
            <person name="Dvorak J."/>
        </authorList>
    </citation>
    <scope>NUCLEOTIDE SEQUENCE [LARGE SCALE GENOMIC DNA]</scope>
    <source>
        <strain evidence="3">cv. AL8/78</strain>
    </source>
</reference>
<evidence type="ECO:0000256" key="1">
    <source>
        <dbReference type="SAM" id="MobiDB-lite"/>
    </source>
</evidence>
<dbReference type="InterPro" id="IPR035979">
    <property type="entry name" value="RBD_domain_sf"/>
</dbReference>
<dbReference type="InterPro" id="IPR000504">
    <property type="entry name" value="RRM_dom"/>
</dbReference>
<evidence type="ECO:0000259" key="2">
    <source>
        <dbReference type="Pfam" id="PF00076"/>
    </source>
</evidence>
<dbReference type="AlphaFoldDB" id="A0A453A813"/>
<evidence type="ECO:0000313" key="3">
    <source>
        <dbReference type="EnsemblPlants" id="AET2Gv20019500.7"/>
    </source>
</evidence>
<reference evidence="4" key="2">
    <citation type="journal article" date="2017" name="Nat. Plants">
        <title>The Aegilops tauschii genome reveals multiple impacts of transposons.</title>
        <authorList>
            <person name="Zhao G."/>
            <person name="Zou C."/>
            <person name="Li K."/>
            <person name="Wang K."/>
            <person name="Li T."/>
            <person name="Gao L."/>
            <person name="Zhang X."/>
            <person name="Wang H."/>
            <person name="Yang Z."/>
            <person name="Liu X."/>
            <person name="Jiang W."/>
            <person name="Mao L."/>
            <person name="Kong X."/>
            <person name="Jiao Y."/>
            <person name="Jia J."/>
        </authorList>
    </citation>
    <scope>NUCLEOTIDE SEQUENCE [LARGE SCALE GENOMIC DNA]</scope>
    <source>
        <strain evidence="4">cv. AL8/78</strain>
    </source>
</reference>
<dbReference type="InterPro" id="IPR012677">
    <property type="entry name" value="Nucleotide-bd_a/b_plait_sf"/>
</dbReference>
<dbReference type="Gramene" id="AET2Gv20019500.7">
    <property type="protein sequence ID" value="AET2Gv20019500.7"/>
    <property type="gene ID" value="AET2Gv20019500"/>
</dbReference>
<sequence length="90" mass="9900">SLPPLSGDATQAGGRMRPVFVGNLDYDTRHSELDRLFYRYGRIERIDMKSGTAEANIHSSPRGSSTHPPFTPASSGHHSLHLAIRFPDAL</sequence>
<reference evidence="4" key="1">
    <citation type="journal article" date="2014" name="Science">
        <title>Ancient hybridizations among the ancestral genomes of bread wheat.</title>
        <authorList>
            <consortium name="International Wheat Genome Sequencing Consortium,"/>
            <person name="Marcussen T."/>
            <person name="Sandve S.R."/>
            <person name="Heier L."/>
            <person name="Spannagl M."/>
            <person name="Pfeifer M."/>
            <person name="Jakobsen K.S."/>
            <person name="Wulff B.B."/>
            <person name="Steuernagel B."/>
            <person name="Mayer K.F."/>
            <person name="Olsen O.A."/>
        </authorList>
    </citation>
    <scope>NUCLEOTIDE SEQUENCE [LARGE SCALE GENOMIC DNA]</scope>
    <source>
        <strain evidence="4">cv. AL8/78</strain>
    </source>
</reference>
<dbReference type="SUPFAM" id="SSF54928">
    <property type="entry name" value="RNA-binding domain, RBD"/>
    <property type="match status" value="1"/>
</dbReference>
<keyword evidence="4" id="KW-1185">Reference proteome</keyword>
<feature type="compositionally biased region" description="Polar residues" evidence="1">
    <location>
        <begin position="57"/>
        <end position="77"/>
    </location>
</feature>
<feature type="domain" description="RRM" evidence="2">
    <location>
        <begin position="19"/>
        <end position="51"/>
    </location>
</feature>
<dbReference type="Pfam" id="PF00076">
    <property type="entry name" value="RRM_1"/>
    <property type="match status" value="1"/>
</dbReference>
<accession>A0A453A813</accession>
<organism evidence="3 4">
    <name type="scientific">Aegilops tauschii subsp. strangulata</name>
    <name type="common">Goatgrass</name>
    <dbReference type="NCBI Taxonomy" id="200361"/>
    <lineage>
        <taxon>Eukaryota</taxon>
        <taxon>Viridiplantae</taxon>
        <taxon>Streptophyta</taxon>
        <taxon>Embryophyta</taxon>
        <taxon>Tracheophyta</taxon>
        <taxon>Spermatophyta</taxon>
        <taxon>Magnoliopsida</taxon>
        <taxon>Liliopsida</taxon>
        <taxon>Poales</taxon>
        <taxon>Poaceae</taxon>
        <taxon>BOP clade</taxon>
        <taxon>Pooideae</taxon>
        <taxon>Triticodae</taxon>
        <taxon>Triticeae</taxon>
        <taxon>Triticinae</taxon>
        <taxon>Aegilops</taxon>
    </lineage>
</organism>
<dbReference type="Gene3D" id="3.30.70.330">
    <property type="match status" value="1"/>
</dbReference>
<protein>
    <recommendedName>
        <fullName evidence="2">RRM domain-containing protein</fullName>
    </recommendedName>
</protein>
<reference evidence="3" key="5">
    <citation type="journal article" date="2021" name="G3 (Bethesda)">
        <title>Aegilops tauschii genome assembly Aet v5.0 features greater sequence contiguity and improved annotation.</title>
        <authorList>
            <person name="Wang L."/>
            <person name="Zhu T."/>
            <person name="Rodriguez J.C."/>
            <person name="Deal K.R."/>
            <person name="Dubcovsky J."/>
            <person name="McGuire P.E."/>
            <person name="Lux T."/>
            <person name="Spannagl M."/>
            <person name="Mayer K.F.X."/>
            <person name="Baldrich P."/>
            <person name="Meyers B.C."/>
            <person name="Huo N."/>
            <person name="Gu Y.Q."/>
            <person name="Zhou H."/>
            <person name="Devos K.M."/>
            <person name="Bennetzen J.L."/>
            <person name="Unver T."/>
            <person name="Budak H."/>
            <person name="Gulick P.J."/>
            <person name="Galiba G."/>
            <person name="Kalapos B."/>
            <person name="Nelson D.R."/>
            <person name="Li P."/>
            <person name="You F.M."/>
            <person name="Luo M.C."/>
            <person name="Dvorak J."/>
        </authorList>
    </citation>
    <scope>NUCLEOTIDE SEQUENCE [LARGE SCALE GENOMIC DNA]</scope>
    <source>
        <strain evidence="3">cv. AL8/78</strain>
    </source>
</reference>
<evidence type="ECO:0000313" key="4">
    <source>
        <dbReference type="Proteomes" id="UP000015105"/>
    </source>
</evidence>
<dbReference type="Proteomes" id="UP000015105">
    <property type="component" value="Chromosome 2D"/>
</dbReference>
<reference evidence="3" key="4">
    <citation type="submission" date="2019-03" db="UniProtKB">
        <authorList>
            <consortium name="EnsemblPlants"/>
        </authorList>
    </citation>
    <scope>IDENTIFICATION</scope>
</reference>
<feature type="region of interest" description="Disordered" evidence="1">
    <location>
        <begin position="50"/>
        <end position="78"/>
    </location>
</feature>
<dbReference type="EnsemblPlants" id="AET2Gv20019500.7">
    <property type="protein sequence ID" value="AET2Gv20019500.7"/>
    <property type="gene ID" value="AET2Gv20019500"/>
</dbReference>